<dbReference type="EMBL" id="MK072384">
    <property type="protein sequence ID" value="AYV82684.1"/>
    <property type="molecule type" value="Genomic_DNA"/>
</dbReference>
<sequence length="415" mass="47325">MAFDCDAVVVAVEADVDEYDRELERRRTVRMAELVASKAVLRADIVARHISMPEWAVSMLNEVDNASPLSLDHNLWVEARKCDIYKDVVGAHDRYLSNLREATKVGRFLGAMAKQTSAKDSRINGFIIAFLTLDEINHFNAVLISMVMKGMYIRNVDISRPPYRQIIVSHIKKQSHTIKGAIITVSDMHPMYLRALFKTRTQFANVVSLKTKQRSMLEKSASLVDFIDKFIAVKGGATGEKKTAVPAASIYERTLAVMDTFRMGFCPRGQETAERYELRRIVEGSEVPTPDVAAMCERYIRSYGLKAKNEALDFVPAFTAVKRAFGAFEAKPIVPVKTREVYVPPPQPDSVEEAKRLAIRNMLQPKQQPLSQQQRQRRNTHQNHVQKEPPPHQRNERDELFYLKFENVNDCHIVY</sequence>
<feature type="compositionally biased region" description="Basic and acidic residues" evidence="1">
    <location>
        <begin position="385"/>
        <end position="397"/>
    </location>
</feature>
<evidence type="ECO:0000313" key="2">
    <source>
        <dbReference type="EMBL" id="AYV82684.1"/>
    </source>
</evidence>
<feature type="compositionally biased region" description="Low complexity" evidence="1">
    <location>
        <begin position="365"/>
        <end position="374"/>
    </location>
</feature>
<accession>A0A3G5A835</accession>
<organism evidence="2">
    <name type="scientific">Hyperionvirus sp</name>
    <dbReference type="NCBI Taxonomy" id="2487770"/>
    <lineage>
        <taxon>Viruses</taxon>
        <taxon>Varidnaviria</taxon>
        <taxon>Bamfordvirae</taxon>
        <taxon>Nucleocytoviricota</taxon>
        <taxon>Megaviricetes</taxon>
        <taxon>Imitervirales</taxon>
        <taxon>Mimiviridae</taxon>
        <taxon>Klosneuvirinae</taxon>
    </lineage>
</organism>
<evidence type="ECO:0000256" key="1">
    <source>
        <dbReference type="SAM" id="MobiDB-lite"/>
    </source>
</evidence>
<reference evidence="2" key="1">
    <citation type="submission" date="2018-10" db="EMBL/GenBank/DDBJ databases">
        <title>Hidden diversity of soil giant viruses.</title>
        <authorList>
            <person name="Schulz F."/>
            <person name="Alteio L."/>
            <person name="Goudeau D."/>
            <person name="Ryan E.M."/>
            <person name="Malmstrom R.R."/>
            <person name="Blanchard J."/>
            <person name="Woyke T."/>
        </authorList>
    </citation>
    <scope>NUCLEOTIDE SEQUENCE</scope>
    <source>
        <strain evidence="2">HYV1</strain>
    </source>
</reference>
<feature type="region of interest" description="Disordered" evidence="1">
    <location>
        <begin position="365"/>
        <end position="397"/>
    </location>
</feature>
<name>A0A3G5A835_9VIRU</name>
<proteinExistence type="predicted"/>
<gene>
    <name evidence="2" type="ORF">Hyperionvirus2_52</name>
</gene>
<protein>
    <submittedName>
        <fullName evidence="2">Uncharacterized protein</fullName>
    </submittedName>
</protein>